<dbReference type="RefSeq" id="WP_309320512.1">
    <property type="nucleotide sequence ID" value="NZ_CP120678.1"/>
</dbReference>
<dbReference type="KEGG" id="sgbi:P3F81_00255"/>
<organism evidence="1 2">
    <name type="scientific">Selenobaculum gibii</name>
    <dbReference type="NCBI Taxonomy" id="3054208"/>
    <lineage>
        <taxon>Bacteria</taxon>
        <taxon>Bacillati</taxon>
        <taxon>Bacillota</taxon>
        <taxon>Negativicutes</taxon>
        <taxon>Selenomonadales</taxon>
        <taxon>Selenomonadaceae</taxon>
        <taxon>Selenobaculum</taxon>
    </lineage>
</organism>
<proteinExistence type="predicted"/>
<name>A0A9Y2AJV7_9FIRM</name>
<dbReference type="EMBL" id="CP120678">
    <property type="protein sequence ID" value="WIW70800.1"/>
    <property type="molecule type" value="Genomic_DNA"/>
</dbReference>
<dbReference type="AlphaFoldDB" id="A0A9Y2AJV7"/>
<protein>
    <submittedName>
        <fullName evidence="1">Uncharacterized protein</fullName>
    </submittedName>
</protein>
<accession>A0A9Y2AJV7</accession>
<gene>
    <name evidence="1" type="ORF">P3F81_00255</name>
</gene>
<evidence type="ECO:0000313" key="2">
    <source>
        <dbReference type="Proteomes" id="UP001243623"/>
    </source>
</evidence>
<sequence length="44" mass="5089">MIKYRQIKDTAIKERVDSNVQDSEATENLRSKGMSPMYQVVQVT</sequence>
<evidence type="ECO:0000313" key="1">
    <source>
        <dbReference type="EMBL" id="WIW70800.1"/>
    </source>
</evidence>
<reference evidence="1" key="1">
    <citation type="submission" date="2023-03" db="EMBL/GenBank/DDBJ databases">
        <title>Selenobaculum gbiensis gen. nov. sp. nov., a new bacterium isolated from the gut microbiota of IBD patient.</title>
        <authorList>
            <person name="Yeo S."/>
            <person name="Park H."/>
            <person name="Huh C.S."/>
        </authorList>
    </citation>
    <scope>NUCLEOTIDE SEQUENCE</scope>
    <source>
        <strain evidence="1">ICN-92133</strain>
    </source>
</reference>
<keyword evidence="2" id="KW-1185">Reference proteome</keyword>
<dbReference type="Proteomes" id="UP001243623">
    <property type="component" value="Chromosome"/>
</dbReference>